<evidence type="ECO:0000313" key="1">
    <source>
        <dbReference type="EMBL" id="MCL6728576.1"/>
    </source>
</evidence>
<keyword evidence="2" id="KW-1185">Reference proteome</keyword>
<protein>
    <submittedName>
        <fullName evidence="1">Uncharacterized protein</fullName>
    </submittedName>
</protein>
<dbReference type="EMBL" id="JAMGBE010000001">
    <property type="protein sequence ID" value="MCL6728576.1"/>
    <property type="molecule type" value="Genomic_DNA"/>
</dbReference>
<organism evidence="1 2">
    <name type="scientific">Sphingomonas hankyongi</name>
    <dbReference type="NCBI Taxonomy" id="2908209"/>
    <lineage>
        <taxon>Bacteria</taxon>
        <taxon>Pseudomonadati</taxon>
        <taxon>Pseudomonadota</taxon>
        <taxon>Alphaproteobacteria</taxon>
        <taxon>Sphingomonadales</taxon>
        <taxon>Sphingomonadaceae</taxon>
        <taxon>Sphingomonas</taxon>
    </lineage>
</organism>
<reference evidence="1" key="1">
    <citation type="submission" date="2022-05" db="EMBL/GenBank/DDBJ databases">
        <authorList>
            <person name="Jo J.-H."/>
            <person name="Im W.-T."/>
        </authorList>
    </citation>
    <scope>NUCLEOTIDE SEQUENCE</scope>
    <source>
        <strain evidence="1">SE220</strain>
    </source>
</reference>
<dbReference type="RefSeq" id="WP_249830084.1">
    <property type="nucleotide sequence ID" value="NZ_JAMGBE010000001.1"/>
</dbReference>
<proteinExistence type="predicted"/>
<gene>
    <name evidence="1" type="ORF">LZ538_00710</name>
</gene>
<evidence type="ECO:0000313" key="2">
    <source>
        <dbReference type="Proteomes" id="UP001165342"/>
    </source>
</evidence>
<sequence>MDRQKFEQLVGIYDLIQVVRDNQELEDRAATKLSALAFPMRLTPETRVELIQALYDIDRSRFSFSAFGVSPLAEGMKAMGWDDKTEVDKWIVDDAADDKRNHIVWKPCVRRPKNPFG</sequence>
<accession>A0ABT0RYN0</accession>
<name>A0ABT0RYN0_9SPHN</name>
<dbReference type="Proteomes" id="UP001165342">
    <property type="component" value="Unassembled WGS sequence"/>
</dbReference>
<comment type="caution">
    <text evidence="1">The sequence shown here is derived from an EMBL/GenBank/DDBJ whole genome shotgun (WGS) entry which is preliminary data.</text>
</comment>